<evidence type="ECO:0000259" key="2">
    <source>
        <dbReference type="Pfam" id="PF01337"/>
    </source>
</evidence>
<organism evidence="3 4">
    <name type="scientific">Massilia soli</name>
    <dbReference type="NCBI Taxonomy" id="2792854"/>
    <lineage>
        <taxon>Bacteria</taxon>
        <taxon>Pseudomonadati</taxon>
        <taxon>Pseudomonadota</taxon>
        <taxon>Betaproteobacteria</taxon>
        <taxon>Burkholderiales</taxon>
        <taxon>Oxalobacteraceae</taxon>
        <taxon>Telluria group</taxon>
        <taxon>Massilia</taxon>
    </lineage>
</organism>
<dbReference type="Proteomes" id="UP000809349">
    <property type="component" value="Unassembled WGS sequence"/>
</dbReference>
<dbReference type="InterPro" id="IPR035905">
    <property type="entry name" value="Barstar-like_sf"/>
</dbReference>
<sequence>MASVELNGAVIDSEQAFHAECRRAFGFPDSYSDSMDAWVDCLSYLRDEDGMTKFKLFPNEKLEIVVKDAAAMRAKVPELLEELAFCVGGINERYEDYGEKPALALVLRD</sequence>
<dbReference type="SUPFAM" id="SSF52038">
    <property type="entry name" value="Barstar-related"/>
    <property type="match status" value="1"/>
</dbReference>
<dbReference type="Gene3D" id="3.30.370.10">
    <property type="entry name" value="Barstar-like"/>
    <property type="match status" value="1"/>
</dbReference>
<name>A0ABS7SPC8_9BURK</name>
<accession>A0ABS7SPC8</accession>
<protein>
    <submittedName>
        <fullName evidence="3">Barstar family protein</fullName>
    </submittedName>
</protein>
<evidence type="ECO:0000313" key="3">
    <source>
        <dbReference type="EMBL" id="MBZ2207998.1"/>
    </source>
</evidence>
<reference evidence="3 4" key="1">
    <citation type="submission" date="2021-08" db="EMBL/GenBank/DDBJ databases">
        <title>Massilia sp. R798.</title>
        <authorList>
            <person name="Baek J.H."/>
            <person name="Jung H.S."/>
            <person name="Kim K.R."/>
            <person name="Jeon C.O."/>
        </authorList>
    </citation>
    <scope>NUCLEOTIDE SEQUENCE [LARGE SCALE GENOMIC DNA]</scope>
    <source>
        <strain evidence="3 4">R798</strain>
    </source>
</reference>
<proteinExistence type="inferred from homology"/>
<comment type="similarity">
    <text evidence="1">Belongs to the barstar family.</text>
</comment>
<keyword evidence="4" id="KW-1185">Reference proteome</keyword>
<gene>
    <name evidence="3" type="ORF">I4X03_012075</name>
</gene>
<feature type="domain" description="Barstar (barnase inhibitor)" evidence="2">
    <location>
        <begin position="1"/>
        <end position="103"/>
    </location>
</feature>
<dbReference type="InterPro" id="IPR000468">
    <property type="entry name" value="Barstar"/>
</dbReference>
<dbReference type="Pfam" id="PF01337">
    <property type="entry name" value="Barstar"/>
    <property type="match status" value="1"/>
</dbReference>
<evidence type="ECO:0000313" key="4">
    <source>
        <dbReference type="Proteomes" id="UP000809349"/>
    </source>
</evidence>
<evidence type="ECO:0000256" key="1">
    <source>
        <dbReference type="ARBA" id="ARBA00006845"/>
    </source>
</evidence>
<dbReference type="EMBL" id="JAFBIL020000004">
    <property type="protein sequence ID" value="MBZ2207998.1"/>
    <property type="molecule type" value="Genomic_DNA"/>
</dbReference>
<dbReference type="RefSeq" id="WP_223468475.1">
    <property type="nucleotide sequence ID" value="NZ_JAFBIL020000004.1"/>
</dbReference>
<comment type="caution">
    <text evidence="3">The sequence shown here is derived from an EMBL/GenBank/DDBJ whole genome shotgun (WGS) entry which is preliminary data.</text>
</comment>